<proteinExistence type="predicted"/>
<dbReference type="EMBL" id="MT144925">
    <property type="protein sequence ID" value="QJI01450.1"/>
    <property type="molecule type" value="Genomic_DNA"/>
</dbReference>
<reference evidence="2" key="1">
    <citation type="submission" date="2020-03" db="EMBL/GenBank/DDBJ databases">
        <title>The deep terrestrial virosphere.</title>
        <authorList>
            <person name="Holmfeldt K."/>
            <person name="Nilsson E."/>
            <person name="Simone D."/>
            <person name="Lopez-Fernandez M."/>
            <person name="Wu X."/>
            <person name="de Brujin I."/>
            <person name="Lundin D."/>
            <person name="Andersson A."/>
            <person name="Bertilsson S."/>
            <person name="Dopson M."/>
        </authorList>
    </citation>
    <scope>NUCLEOTIDE SEQUENCE</scope>
    <source>
        <strain evidence="1">MM415A03559</strain>
        <strain evidence="2">TM448B02568</strain>
    </source>
</reference>
<organism evidence="2">
    <name type="scientific">viral metagenome</name>
    <dbReference type="NCBI Taxonomy" id="1070528"/>
    <lineage>
        <taxon>unclassified sequences</taxon>
        <taxon>metagenomes</taxon>
        <taxon>organismal metagenomes</taxon>
    </lineage>
</organism>
<evidence type="ECO:0000313" key="2">
    <source>
        <dbReference type="EMBL" id="QJI01450.1"/>
    </source>
</evidence>
<dbReference type="EMBL" id="MT141821">
    <property type="protein sequence ID" value="QJA70789.1"/>
    <property type="molecule type" value="Genomic_DNA"/>
</dbReference>
<accession>A0A6M3XUF5</accession>
<protein>
    <submittedName>
        <fullName evidence="2">Uncharacterized protein</fullName>
    </submittedName>
</protein>
<gene>
    <name evidence="1" type="ORF">MM415A03559_0001</name>
    <name evidence="2" type="ORF">TM448B02568_0001</name>
</gene>
<sequence>MNKDRKRELKNKILSHIACSIEGELQGFNELEEWLNFEFKNEEERDVCADIMQEEADRFKKRIC</sequence>
<dbReference type="AlphaFoldDB" id="A0A6M3XUF5"/>
<name>A0A6M3XUF5_9ZZZZ</name>
<evidence type="ECO:0000313" key="1">
    <source>
        <dbReference type="EMBL" id="QJA70789.1"/>
    </source>
</evidence>